<dbReference type="AlphaFoldDB" id="A0A9Q0GXV1"/>
<dbReference type="InterPro" id="IPR035979">
    <property type="entry name" value="RBD_domain_sf"/>
</dbReference>
<dbReference type="Proteomes" id="UP001141806">
    <property type="component" value="Unassembled WGS sequence"/>
</dbReference>
<dbReference type="OrthoDB" id="410044at2759"/>
<dbReference type="SUPFAM" id="SSF54928">
    <property type="entry name" value="RNA-binding domain, RBD"/>
    <property type="match status" value="1"/>
</dbReference>
<feature type="compositionally biased region" description="Low complexity" evidence="1">
    <location>
        <begin position="32"/>
        <end position="57"/>
    </location>
</feature>
<evidence type="ECO:0000256" key="1">
    <source>
        <dbReference type="SAM" id="MobiDB-lite"/>
    </source>
</evidence>
<dbReference type="Pfam" id="PF00076">
    <property type="entry name" value="RRM_1"/>
    <property type="match status" value="1"/>
</dbReference>
<evidence type="ECO:0000313" key="4">
    <source>
        <dbReference type="Proteomes" id="UP001141806"/>
    </source>
</evidence>
<gene>
    <name evidence="3" type="ORF">NE237_011258</name>
</gene>
<dbReference type="Gene3D" id="3.30.70.330">
    <property type="match status" value="1"/>
</dbReference>
<reference evidence="3" key="1">
    <citation type="journal article" date="2023" name="Plant J.">
        <title>The genome of the king protea, Protea cynaroides.</title>
        <authorList>
            <person name="Chang J."/>
            <person name="Duong T.A."/>
            <person name="Schoeman C."/>
            <person name="Ma X."/>
            <person name="Roodt D."/>
            <person name="Barker N."/>
            <person name="Li Z."/>
            <person name="Van de Peer Y."/>
            <person name="Mizrachi E."/>
        </authorList>
    </citation>
    <scope>NUCLEOTIDE SEQUENCE</scope>
    <source>
        <tissue evidence="3">Young leaves</tissue>
    </source>
</reference>
<accession>A0A9Q0GXV1</accession>
<feature type="region of interest" description="Disordered" evidence="1">
    <location>
        <begin position="32"/>
        <end position="58"/>
    </location>
</feature>
<dbReference type="EMBL" id="JAMYWD010000011">
    <property type="protein sequence ID" value="KAJ4954475.1"/>
    <property type="molecule type" value="Genomic_DNA"/>
</dbReference>
<sequence length="195" mass="21401">MPTTIGSSYHAVPRLQYPMVFPGGMISLRPLSSSHGSMPPSISNSNSTTSSSISTNSGAQIEGPPGANLFIYHIPQEFGDQELANAFQRIGRVVSVKVFVDKATGASKCFVTTLQQQLNTFRSAVTFQGGGDALLRFKSNRQDEGPVAWKAKQMLKILWIFSFKEGLIRQVVFTGFVEVVPDVVQEVMIILFLWL</sequence>
<feature type="domain" description="RRM" evidence="2">
    <location>
        <begin position="69"/>
        <end position="110"/>
    </location>
</feature>
<comment type="caution">
    <text evidence="3">The sequence shown here is derived from an EMBL/GenBank/DDBJ whole genome shotgun (WGS) entry which is preliminary data.</text>
</comment>
<proteinExistence type="predicted"/>
<dbReference type="InterPro" id="IPR012677">
    <property type="entry name" value="Nucleotide-bd_a/b_plait_sf"/>
</dbReference>
<name>A0A9Q0GXV1_9MAGN</name>
<evidence type="ECO:0000259" key="2">
    <source>
        <dbReference type="Pfam" id="PF00076"/>
    </source>
</evidence>
<evidence type="ECO:0000313" key="3">
    <source>
        <dbReference type="EMBL" id="KAJ4954475.1"/>
    </source>
</evidence>
<protein>
    <recommendedName>
        <fullName evidence="2">RRM domain-containing protein</fullName>
    </recommendedName>
</protein>
<keyword evidence="4" id="KW-1185">Reference proteome</keyword>
<organism evidence="3 4">
    <name type="scientific">Protea cynaroides</name>
    <dbReference type="NCBI Taxonomy" id="273540"/>
    <lineage>
        <taxon>Eukaryota</taxon>
        <taxon>Viridiplantae</taxon>
        <taxon>Streptophyta</taxon>
        <taxon>Embryophyta</taxon>
        <taxon>Tracheophyta</taxon>
        <taxon>Spermatophyta</taxon>
        <taxon>Magnoliopsida</taxon>
        <taxon>Proteales</taxon>
        <taxon>Proteaceae</taxon>
        <taxon>Protea</taxon>
    </lineage>
</organism>
<dbReference type="InterPro" id="IPR000504">
    <property type="entry name" value="RRM_dom"/>
</dbReference>
<dbReference type="GO" id="GO:0003723">
    <property type="term" value="F:RNA binding"/>
    <property type="evidence" value="ECO:0007669"/>
    <property type="project" value="InterPro"/>
</dbReference>